<dbReference type="PATRIC" id="fig|1441930.4.peg.303"/>
<name>W0LKQ7_9GAMM</name>
<dbReference type="RefSeq" id="WP_024911016.1">
    <property type="nucleotide sequence ID" value="NZ_CP007044.2"/>
</dbReference>
<protein>
    <submittedName>
        <fullName evidence="1">Uncharacterized protein</fullName>
    </submittedName>
</protein>
<proteinExistence type="predicted"/>
<organism evidence="1 2">
    <name type="scientific">Chania multitudinisentens RB-25</name>
    <dbReference type="NCBI Taxonomy" id="1441930"/>
    <lineage>
        <taxon>Bacteria</taxon>
        <taxon>Pseudomonadati</taxon>
        <taxon>Pseudomonadota</taxon>
        <taxon>Gammaproteobacteria</taxon>
        <taxon>Enterobacterales</taxon>
        <taxon>Yersiniaceae</taxon>
        <taxon>Chania</taxon>
    </lineage>
</organism>
<dbReference type="HOGENOM" id="CLU_2620065_0_0_6"/>
<evidence type="ECO:0000313" key="2">
    <source>
        <dbReference type="Proteomes" id="UP000019030"/>
    </source>
</evidence>
<reference evidence="1 2" key="2">
    <citation type="submission" date="2015-03" db="EMBL/GenBank/DDBJ databases">
        <authorList>
            <person name="Chan K.-G."/>
        </authorList>
    </citation>
    <scope>NUCLEOTIDE SEQUENCE [LARGE SCALE GENOMIC DNA]</scope>
    <source>
        <strain evidence="1 2">RB-25</strain>
    </source>
</reference>
<keyword evidence="2" id="KW-1185">Reference proteome</keyword>
<evidence type="ECO:0000313" key="1">
    <source>
        <dbReference type="EMBL" id="AHG22575.1"/>
    </source>
</evidence>
<dbReference type="EMBL" id="CP007044">
    <property type="protein sequence ID" value="AHG22575.1"/>
    <property type="molecule type" value="Genomic_DNA"/>
</dbReference>
<gene>
    <name evidence="1" type="ORF">Z042_01460</name>
</gene>
<dbReference type="Proteomes" id="UP000019030">
    <property type="component" value="Chromosome"/>
</dbReference>
<dbReference type="KEGG" id="sfo:Z042_01460"/>
<sequence>MGNLFYAAANAIVAKFDERMQRHSWQSATLQMQTAATHLEDLAGAARYAGDSETARALEATAYHWRFNGIKPRPFRGC</sequence>
<accession>W0LKQ7</accession>
<dbReference type="AlphaFoldDB" id="W0LKQ7"/>
<reference evidence="1 2" key="1">
    <citation type="submission" date="2014-01" db="EMBL/GenBank/DDBJ databases">
        <title>Isolation of Serratia multitudinisentens RB-25 from Ex-Landfill site.</title>
        <authorList>
            <person name="Robson E.H.J."/>
        </authorList>
    </citation>
    <scope>NUCLEOTIDE SEQUENCE [LARGE SCALE GENOMIC DNA]</scope>
    <source>
        <strain evidence="1 2">RB-25</strain>
    </source>
</reference>